<protein>
    <submittedName>
        <fullName evidence="6">Related to phospholipid-translocating ATPase</fullName>
    </submittedName>
</protein>
<evidence type="ECO:0000256" key="1">
    <source>
        <dbReference type="ARBA" id="ARBA00004141"/>
    </source>
</evidence>
<keyword evidence="3 5" id="KW-1133">Transmembrane helix</keyword>
<reference evidence="6 7" key="1">
    <citation type="submission" date="2016-03" db="EMBL/GenBank/DDBJ databases">
        <authorList>
            <person name="Ploux O."/>
        </authorList>
    </citation>
    <scope>NUCLEOTIDE SEQUENCE [LARGE SCALE GENOMIC DNA]</scope>
    <source>
        <strain evidence="6 7">URUG2</strain>
    </source>
</reference>
<name>A0A2D3UNN9_9PEZI</name>
<dbReference type="GeneID" id="35598790"/>
<gene>
    <name evidence="6" type="ORF">RCC_03589</name>
</gene>
<evidence type="ECO:0000256" key="5">
    <source>
        <dbReference type="SAM" id="Phobius"/>
    </source>
</evidence>
<dbReference type="InterPro" id="IPR007568">
    <property type="entry name" value="RTA1"/>
</dbReference>
<evidence type="ECO:0000256" key="4">
    <source>
        <dbReference type="ARBA" id="ARBA00023136"/>
    </source>
</evidence>
<keyword evidence="4 5" id="KW-0472">Membrane</keyword>
<dbReference type="Proteomes" id="UP000225277">
    <property type="component" value="Unassembled WGS sequence"/>
</dbReference>
<proteinExistence type="predicted"/>
<organism evidence="6 7">
    <name type="scientific">Ramularia collo-cygni</name>
    <dbReference type="NCBI Taxonomy" id="112498"/>
    <lineage>
        <taxon>Eukaryota</taxon>
        <taxon>Fungi</taxon>
        <taxon>Dikarya</taxon>
        <taxon>Ascomycota</taxon>
        <taxon>Pezizomycotina</taxon>
        <taxon>Dothideomycetes</taxon>
        <taxon>Dothideomycetidae</taxon>
        <taxon>Mycosphaerellales</taxon>
        <taxon>Mycosphaerellaceae</taxon>
        <taxon>Ramularia</taxon>
    </lineage>
</organism>
<feature type="transmembrane region" description="Helical" evidence="5">
    <location>
        <begin position="93"/>
        <end position="115"/>
    </location>
</feature>
<sequence length="314" mass="34523">MEATNYLLPRLDPNQGCTKATCEASQSIYGYEPNLAATVIFLILFATSGLIHLWQGITTRTYFFSIAMAIGCLASVIGYIAKILLHDDPFSDIGFKMSVVVLTFAPAFFAAGIYYTLKHICLTFGSSFSRLRPSMYTTVFISCDLFSIVLQAIGGGLASASTSMTILRVGDNVMIAGLAFQVATMVAFGALAADYGLAVRRNRSSLNSKTEELRDSLRFKLFLAALWIAYLCVLVRCCYRLAELAKGWSEDNEILRNEDLFIGLDSVTCGIATLILNFWHPGWCFPKEQQEIAEKISSTNDSSDLEAVVGTDFR</sequence>
<dbReference type="PANTHER" id="PTHR31465">
    <property type="entry name" value="PROTEIN RTA1-RELATED"/>
    <property type="match status" value="1"/>
</dbReference>
<feature type="transmembrane region" description="Helical" evidence="5">
    <location>
        <begin position="35"/>
        <end position="54"/>
    </location>
</feature>
<dbReference type="Pfam" id="PF04479">
    <property type="entry name" value="RTA1"/>
    <property type="match status" value="1"/>
</dbReference>
<accession>A0A2D3UNN9</accession>
<dbReference type="PANTHER" id="PTHR31465:SF8">
    <property type="entry name" value="DOMAIN PROTEIN, PUTATIVE (AFU_ORTHOLOGUE AFUA_6G14140)-RELATED"/>
    <property type="match status" value="1"/>
</dbReference>
<keyword evidence="2 5" id="KW-0812">Transmembrane</keyword>
<feature type="transmembrane region" description="Helical" evidence="5">
    <location>
        <begin position="219"/>
        <end position="242"/>
    </location>
</feature>
<comment type="subcellular location">
    <subcellularLocation>
        <location evidence="1">Membrane</location>
        <topology evidence="1">Multi-pass membrane protein</topology>
    </subcellularLocation>
</comment>
<evidence type="ECO:0000256" key="2">
    <source>
        <dbReference type="ARBA" id="ARBA00022692"/>
    </source>
</evidence>
<feature type="transmembrane region" description="Helical" evidence="5">
    <location>
        <begin position="61"/>
        <end position="81"/>
    </location>
</feature>
<feature type="transmembrane region" description="Helical" evidence="5">
    <location>
        <begin position="135"/>
        <end position="153"/>
    </location>
</feature>
<evidence type="ECO:0000313" key="7">
    <source>
        <dbReference type="Proteomes" id="UP000225277"/>
    </source>
</evidence>
<feature type="transmembrane region" description="Helical" evidence="5">
    <location>
        <begin position="173"/>
        <end position="198"/>
    </location>
</feature>
<dbReference type="EMBL" id="FJUY01000004">
    <property type="protein sequence ID" value="CZT17752.1"/>
    <property type="molecule type" value="Genomic_DNA"/>
</dbReference>
<dbReference type="GO" id="GO:0000324">
    <property type="term" value="C:fungal-type vacuole"/>
    <property type="evidence" value="ECO:0007669"/>
    <property type="project" value="TreeGrafter"/>
</dbReference>
<keyword evidence="7" id="KW-1185">Reference proteome</keyword>
<dbReference type="RefSeq" id="XP_023624643.1">
    <property type="nucleotide sequence ID" value="XM_023768875.1"/>
</dbReference>
<dbReference type="AlphaFoldDB" id="A0A2D3UNN9"/>
<evidence type="ECO:0000256" key="3">
    <source>
        <dbReference type="ARBA" id="ARBA00022989"/>
    </source>
</evidence>
<dbReference type="GO" id="GO:0005886">
    <property type="term" value="C:plasma membrane"/>
    <property type="evidence" value="ECO:0007669"/>
    <property type="project" value="TreeGrafter"/>
</dbReference>
<dbReference type="OrthoDB" id="4521223at2759"/>
<dbReference type="STRING" id="112498.A0A2D3UNN9"/>
<evidence type="ECO:0000313" key="6">
    <source>
        <dbReference type="EMBL" id="CZT17752.1"/>
    </source>
</evidence>